<evidence type="ECO:0000313" key="2">
    <source>
        <dbReference type="Proteomes" id="UP000286045"/>
    </source>
</evidence>
<gene>
    <name evidence="1" type="ORF">EKO27_g11346</name>
</gene>
<proteinExistence type="predicted"/>
<dbReference type="Proteomes" id="UP000286045">
    <property type="component" value="Unassembled WGS sequence"/>
</dbReference>
<dbReference type="EMBL" id="RYZI01000706">
    <property type="protein sequence ID" value="RWA03759.1"/>
    <property type="molecule type" value="Genomic_DNA"/>
</dbReference>
<sequence>ILTQAPHSKPSSATISFSNGHNTSLTLEPLTGHSVYGTAYYGSFTAPHTSVSNATSFRVLTAQIPPSTAPSSSSSFAIQSTYAILPSQTTFSSSSNGTINLTIAVRAGAATTDLSARITVPVAQPLTLGPKLRTAEVKLEKGGEGEEPGGYTLWRGGVTVEEAPTGAVSVRLVRGGETLDTLLLDVGVAGW</sequence>
<protein>
    <submittedName>
        <fullName evidence="1">Uncharacterized protein</fullName>
    </submittedName>
</protein>
<dbReference type="AlphaFoldDB" id="A0A439CNM1"/>
<evidence type="ECO:0000313" key="1">
    <source>
        <dbReference type="EMBL" id="RWA03759.1"/>
    </source>
</evidence>
<comment type="caution">
    <text evidence="1">The sequence shown here is derived from an EMBL/GenBank/DDBJ whole genome shotgun (WGS) entry which is preliminary data.</text>
</comment>
<keyword evidence="2" id="KW-1185">Reference proteome</keyword>
<reference evidence="1 2" key="1">
    <citation type="submission" date="2018-12" db="EMBL/GenBank/DDBJ databases">
        <title>Draft genome sequence of Xylaria grammica IHI A82.</title>
        <authorList>
            <person name="Buettner E."/>
            <person name="Kellner H."/>
        </authorList>
    </citation>
    <scope>NUCLEOTIDE SEQUENCE [LARGE SCALE GENOMIC DNA]</scope>
    <source>
        <strain evidence="1 2">IHI A82</strain>
    </source>
</reference>
<organism evidence="1 2">
    <name type="scientific">Xylaria grammica</name>
    <dbReference type="NCBI Taxonomy" id="363999"/>
    <lineage>
        <taxon>Eukaryota</taxon>
        <taxon>Fungi</taxon>
        <taxon>Dikarya</taxon>
        <taxon>Ascomycota</taxon>
        <taxon>Pezizomycotina</taxon>
        <taxon>Sordariomycetes</taxon>
        <taxon>Xylariomycetidae</taxon>
        <taxon>Xylariales</taxon>
        <taxon>Xylariaceae</taxon>
        <taxon>Xylaria</taxon>
    </lineage>
</organism>
<name>A0A439CNM1_9PEZI</name>
<accession>A0A439CNM1</accession>
<dbReference type="STRING" id="363999.A0A439CNM1"/>
<feature type="non-terminal residue" evidence="1">
    <location>
        <position position="1"/>
    </location>
</feature>